<dbReference type="SMART" id="SM00343">
    <property type="entry name" value="ZnF_C2HC"/>
    <property type="match status" value="1"/>
</dbReference>
<dbReference type="EMBL" id="CACVKT020009029">
    <property type="protein sequence ID" value="CAC5419408.1"/>
    <property type="molecule type" value="Genomic_DNA"/>
</dbReference>
<keyword evidence="1" id="KW-0863">Zinc-finger</keyword>
<feature type="compositionally biased region" description="Polar residues" evidence="2">
    <location>
        <begin position="369"/>
        <end position="388"/>
    </location>
</feature>
<dbReference type="InterPro" id="IPR001878">
    <property type="entry name" value="Znf_CCHC"/>
</dbReference>
<feature type="compositionally biased region" description="Low complexity" evidence="2">
    <location>
        <begin position="233"/>
        <end position="248"/>
    </location>
</feature>
<dbReference type="OrthoDB" id="6178948at2759"/>
<feature type="region of interest" description="Disordered" evidence="2">
    <location>
        <begin position="267"/>
        <end position="295"/>
    </location>
</feature>
<dbReference type="SUPFAM" id="SSF57756">
    <property type="entry name" value="Retrovirus zinc finger-like domains"/>
    <property type="match status" value="1"/>
</dbReference>
<dbReference type="AlphaFoldDB" id="A0A6J8EGI5"/>
<dbReference type="GO" id="GO:0003676">
    <property type="term" value="F:nucleic acid binding"/>
    <property type="evidence" value="ECO:0007669"/>
    <property type="project" value="InterPro"/>
</dbReference>
<dbReference type="InterPro" id="IPR036875">
    <property type="entry name" value="Znf_CCHC_sf"/>
</dbReference>
<dbReference type="Pfam" id="PF00098">
    <property type="entry name" value="zf-CCHC"/>
    <property type="match status" value="1"/>
</dbReference>
<dbReference type="GO" id="GO:0008270">
    <property type="term" value="F:zinc ion binding"/>
    <property type="evidence" value="ECO:0007669"/>
    <property type="project" value="UniProtKB-KW"/>
</dbReference>
<feature type="compositionally biased region" description="Polar residues" evidence="2">
    <location>
        <begin position="270"/>
        <end position="281"/>
    </location>
</feature>
<evidence type="ECO:0000256" key="1">
    <source>
        <dbReference type="PROSITE-ProRule" id="PRU00047"/>
    </source>
</evidence>
<evidence type="ECO:0000313" key="4">
    <source>
        <dbReference type="EMBL" id="CAC5419408.1"/>
    </source>
</evidence>
<evidence type="ECO:0000313" key="5">
    <source>
        <dbReference type="Proteomes" id="UP000507470"/>
    </source>
</evidence>
<dbReference type="Gene3D" id="4.10.60.10">
    <property type="entry name" value="Zinc finger, CCHC-type"/>
    <property type="match status" value="1"/>
</dbReference>
<evidence type="ECO:0000259" key="3">
    <source>
        <dbReference type="PROSITE" id="PS50158"/>
    </source>
</evidence>
<reference evidence="4 5" key="1">
    <citation type="submission" date="2020-06" db="EMBL/GenBank/DDBJ databases">
        <authorList>
            <person name="Li R."/>
            <person name="Bekaert M."/>
        </authorList>
    </citation>
    <scope>NUCLEOTIDE SEQUENCE [LARGE SCALE GENOMIC DNA]</scope>
    <source>
        <strain evidence="5">wild</strain>
    </source>
</reference>
<feature type="domain" description="CCHC-type" evidence="3">
    <location>
        <begin position="195"/>
        <end position="211"/>
    </location>
</feature>
<feature type="compositionally biased region" description="Basic and acidic residues" evidence="2">
    <location>
        <begin position="356"/>
        <end position="368"/>
    </location>
</feature>
<feature type="compositionally biased region" description="Polar residues" evidence="2">
    <location>
        <begin position="219"/>
        <end position="232"/>
    </location>
</feature>
<proteinExistence type="predicted"/>
<dbReference type="PROSITE" id="PS50158">
    <property type="entry name" value="ZF_CCHC"/>
    <property type="match status" value="1"/>
</dbReference>
<protein>
    <recommendedName>
        <fullName evidence="3">CCHC-type domain-containing protein</fullName>
    </recommendedName>
</protein>
<gene>
    <name evidence="4" type="ORF">MCOR_51750</name>
</gene>
<feature type="compositionally biased region" description="Basic and acidic residues" evidence="2">
    <location>
        <begin position="312"/>
        <end position="322"/>
    </location>
</feature>
<evidence type="ECO:0000256" key="2">
    <source>
        <dbReference type="SAM" id="MobiDB-lite"/>
    </source>
</evidence>
<keyword evidence="5" id="KW-1185">Reference proteome</keyword>
<keyword evidence="1" id="KW-0479">Metal-binding</keyword>
<organism evidence="4 5">
    <name type="scientific">Mytilus coruscus</name>
    <name type="common">Sea mussel</name>
    <dbReference type="NCBI Taxonomy" id="42192"/>
    <lineage>
        <taxon>Eukaryota</taxon>
        <taxon>Metazoa</taxon>
        <taxon>Spiralia</taxon>
        <taxon>Lophotrochozoa</taxon>
        <taxon>Mollusca</taxon>
        <taxon>Bivalvia</taxon>
        <taxon>Autobranchia</taxon>
        <taxon>Pteriomorphia</taxon>
        <taxon>Mytilida</taxon>
        <taxon>Mytiloidea</taxon>
        <taxon>Mytilidae</taxon>
        <taxon>Mytilinae</taxon>
        <taxon>Mytilus</taxon>
    </lineage>
</organism>
<feature type="region of interest" description="Disordered" evidence="2">
    <location>
        <begin position="216"/>
        <end position="255"/>
    </location>
</feature>
<accession>A0A6J8EGI5</accession>
<keyword evidence="1" id="KW-0862">Zinc</keyword>
<sequence>MNVIYSRAASDGEEGIKIGKMIPRPCTLTIQSQNETPKITSAEMLHYINSEINLDISALIGYFQSTGINKFSASFRDEHSKEIFQNVFRDQFEVKEVTFNVVQAEPLQWENKKRTIDITLFGIPYELKPEYIRNKMQKYVDIGEIKYNTYKDFPDISSGVVTVVANSIKEDIPKKIYIKGQQISTRYEGQPHGKKCFNCQAYGHISLDCPEPPRKVWSSARTHPTRTRANSNESLSTQDSQESQDSQENTIVSSGEIEVEIYQDKETMEAAQTSTSDSTPIEENLNESKSSNESIDHEIIITQALEVKFDKPQSETGKIKEKQKGKKKKPNQTEFNELMEDLTEILGTISESDPENIDKEEQQIKNKGSDANSGASVAQGNGRSQNKQTKARTDKEKKRERIERQRIEKRKNLSDSENELEKKKPEAKKQITRKL</sequence>
<dbReference type="Proteomes" id="UP000507470">
    <property type="component" value="Unassembled WGS sequence"/>
</dbReference>
<feature type="compositionally biased region" description="Basic and acidic residues" evidence="2">
    <location>
        <begin position="391"/>
        <end position="429"/>
    </location>
</feature>
<feature type="region of interest" description="Disordered" evidence="2">
    <location>
        <begin position="348"/>
        <end position="435"/>
    </location>
</feature>
<feature type="region of interest" description="Disordered" evidence="2">
    <location>
        <begin position="312"/>
        <end position="334"/>
    </location>
</feature>
<name>A0A6J8EGI5_MYTCO</name>